<feature type="signal peptide" evidence="2">
    <location>
        <begin position="1"/>
        <end position="28"/>
    </location>
</feature>
<dbReference type="InterPro" id="IPR016186">
    <property type="entry name" value="C-type_lectin-like/link_sf"/>
</dbReference>
<gene>
    <name evidence="3" type="ORF">HRJ53_17635</name>
</gene>
<dbReference type="EMBL" id="JACDQQ010001685">
    <property type="protein sequence ID" value="MBA0086806.1"/>
    <property type="molecule type" value="Genomic_DNA"/>
</dbReference>
<feature type="region of interest" description="Disordered" evidence="1">
    <location>
        <begin position="207"/>
        <end position="247"/>
    </location>
</feature>
<evidence type="ECO:0000313" key="4">
    <source>
        <dbReference type="Proteomes" id="UP000567293"/>
    </source>
</evidence>
<sequence>MERSMTKIKTSALLLSCTVSLASCLLLAQVQRPGEYPRGEKPSPMMNFFVTSEPIGDGGNLGGLAGADAHCQVLATAVGAGNRTWHAYLSTQARPGQPAVNARDRIGKGPWYNFQGEMIAQDLAHLHGDTMELAHQGNNLNKLTGLTEKGQIVPGLYDYSDPRDNDWNYAKTTRFSTRHEMLTGTQTDGTAFTDGVDHTCYNWTSNKSPAPGTSNGNLNAADGRPNAEIGFPDRNGGGSGSWNSAHGTRGCAQTDLPKTHGIGLYYCFATN</sequence>
<protein>
    <submittedName>
        <fullName evidence="3">Lectin</fullName>
    </submittedName>
</protein>
<feature type="chain" id="PRO_5031423298" evidence="2">
    <location>
        <begin position="29"/>
        <end position="271"/>
    </location>
</feature>
<accession>A0A7V8SYD2</accession>
<dbReference type="Gene3D" id="3.10.100.10">
    <property type="entry name" value="Mannose-Binding Protein A, subunit A"/>
    <property type="match status" value="1"/>
</dbReference>
<dbReference type="PROSITE" id="PS51257">
    <property type="entry name" value="PROKAR_LIPOPROTEIN"/>
    <property type="match status" value="1"/>
</dbReference>
<comment type="caution">
    <text evidence="3">The sequence shown here is derived from an EMBL/GenBank/DDBJ whole genome shotgun (WGS) entry which is preliminary data.</text>
</comment>
<evidence type="ECO:0000313" key="3">
    <source>
        <dbReference type="EMBL" id="MBA0086806.1"/>
    </source>
</evidence>
<feature type="compositionally biased region" description="Polar residues" evidence="1">
    <location>
        <begin position="207"/>
        <end position="218"/>
    </location>
</feature>
<proteinExistence type="predicted"/>
<evidence type="ECO:0000256" key="1">
    <source>
        <dbReference type="SAM" id="MobiDB-lite"/>
    </source>
</evidence>
<dbReference type="InterPro" id="IPR016187">
    <property type="entry name" value="CTDL_fold"/>
</dbReference>
<dbReference type="AlphaFoldDB" id="A0A7V8SYD2"/>
<dbReference type="Proteomes" id="UP000567293">
    <property type="component" value="Unassembled WGS sequence"/>
</dbReference>
<keyword evidence="4" id="KW-1185">Reference proteome</keyword>
<name>A0A7V8SYD2_9BACT</name>
<keyword evidence="2" id="KW-0732">Signal</keyword>
<evidence type="ECO:0000256" key="2">
    <source>
        <dbReference type="SAM" id="SignalP"/>
    </source>
</evidence>
<organism evidence="3 4">
    <name type="scientific">Candidatus Acidiferrum panamense</name>
    <dbReference type="NCBI Taxonomy" id="2741543"/>
    <lineage>
        <taxon>Bacteria</taxon>
        <taxon>Pseudomonadati</taxon>
        <taxon>Acidobacteriota</taxon>
        <taxon>Terriglobia</taxon>
        <taxon>Candidatus Acidiferrales</taxon>
        <taxon>Candidatus Acidiferrum</taxon>
    </lineage>
</organism>
<dbReference type="SUPFAM" id="SSF56436">
    <property type="entry name" value="C-type lectin-like"/>
    <property type="match status" value="1"/>
</dbReference>
<reference evidence="3" key="1">
    <citation type="submission" date="2020-06" db="EMBL/GenBank/DDBJ databases">
        <title>Legume-microbial interactions unlock mineral nutrients during tropical forest succession.</title>
        <authorList>
            <person name="Epihov D.Z."/>
        </authorList>
    </citation>
    <scope>NUCLEOTIDE SEQUENCE [LARGE SCALE GENOMIC DNA]</scope>
    <source>
        <strain evidence="3">Pan2503</strain>
    </source>
</reference>